<dbReference type="Gene3D" id="2.60.40.200">
    <property type="entry name" value="Superoxide dismutase, copper/zinc binding domain"/>
    <property type="match status" value="1"/>
</dbReference>
<proteinExistence type="inferred from homology"/>
<dbReference type="GO" id="GO:0005507">
    <property type="term" value="F:copper ion binding"/>
    <property type="evidence" value="ECO:0007669"/>
    <property type="project" value="InterPro"/>
</dbReference>
<comment type="similarity">
    <text evidence="1">Belongs to the Cu-Zn superoxide dismutase family.</text>
</comment>
<dbReference type="RefSeq" id="WP_023174915.1">
    <property type="nucleotide sequence ID" value="NC_022600.1"/>
</dbReference>
<gene>
    <name evidence="4" type="ORF">GKIL_3379</name>
</gene>
<dbReference type="SUPFAM" id="SSF49329">
    <property type="entry name" value="Cu,Zn superoxide dismutase-like"/>
    <property type="match status" value="1"/>
</dbReference>
<sequence length="166" mass="17107">MKKIFLSPALIALLLAAPVLAGNPPQATAQIKDAKGEPVGTASFVQQPKGVLVTVEVKGLEPGKHPMHIHAVGKCDAPDFRSAGPHLGDHKMAGMKGSMAMETMAGDLPELLVGADGTGKAEVLNPEISLGSKSLLQKQGTALLIHDATKPSKRIACGVISTNPNP</sequence>
<feature type="domain" description="Superoxide dismutase copper/zinc binding" evidence="3">
    <location>
        <begin position="40"/>
        <end position="160"/>
    </location>
</feature>
<evidence type="ECO:0000313" key="5">
    <source>
        <dbReference type="Proteomes" id="UP000017396"/>
    </source>
</evidence>
<dbReference type="HOGENOM" id="CLU_056632_8_1_3"/>
<dbReference type="InterPro" id="IPR036423">
    <property type="entry name" value="SOD-like_Cu/Zn_dom_sf"/>
</dbReference>
<dbReference type="GO" id="GO:0006801">
    <property type="term" value="P:superoxide metabolic process"/>
    <property type="evidence" value="ECO:0007669"/>
    <property type="project" value="InterPro"/>
</dbReference>
<dbReference type="eggNOG" id="COG2032">
    <property type="taxonomic scope" value="Bacteria"/>
</dbReference>
<organism evidence="4 5">
    <name type="scientific">Gloeobacter kilaueensis (strain ATCC BAA-2537 / CCAP 1431/1 / ULC 316 / JS1)</name>
    <dbReference type="NCBI Taxonomy" id="1183438"/>
    <lineage>
        <taxon>Bacteria</taxon>
        <taxon>Bacillati</taxon>
        <taxon>Cyanobacteriota</taxon>
        <taxon>Cyanophyceae</taxon>
        <taxon>Gloeobacterales</taxon>
        <taxon>Gloeobacteraceae</taxon>
        <taxon>Gloeobacter</taxon>
    </lineage>
</organism>
<dbReference type="PANTHER" id="PTHR10003">
    <property type="entry name" value="SUPEROXIDE DISMUTASE CU-ZN -RELATED"/>
    <property type="match status" value="1"/>
</dbReference>
<dbReference type="InterPro" id="IPR001424">
    <property type="entry name" value="SOD_Cu_Zn_dom"/>
</dbReference>
<dbReference type="STRING" id="1183438.GKIL_3379"/>
<evidence type="ECO:0000256" key="2">
    <source>
        <dbReference type="SAM" id="SignalP"/>
    </source>
</evidence>
<protein>
    <submittedName>
        <fullName evidence="4">Superoxide dismutase</fullName>
    </submittedName>
</protein>
<evidence type="ECO:0000313" key="4">
    <source>
        <dbReference type="EMBL" id="AGY59625.1"/>
    </source>
</evidence>
<keyword evidence="2" id="KW-0732">Signal</keyword>
<feature type="chain" id="PRO_5004663942" evidence="2">
    <location>
        <begin position="22"/>
        <end position="166"/>
    </location>
</feature>
<keyword evidence="5" id="KW-1185">Reference proteome</keyword>
<evidence type="ECO:0000259" key="3">
    <source>
        <dbReference type="Pfam" id="PF00080"/>
    </source>
</evidence>
<dbReference type="KEGG" id="glj:GKIL_3379"/>
<name>U5QPK5_GLOK1</name>
<dbReference type="AlphaFoldDB" id="U5QPK5"/>
<reference evidence="4 5" key="1">
    <citation type="journal article" date="2013" name="PLoS ONE">
        <title>Cultivation and Complete Genome Sequencing of Gloeobacter kilaueensis sp. nov., from a Lava Cave in Kilauea Caldera, Hawai'i.</title>
        <authorList>
            <person name="Saw J.H."/>
            <person name="Schatz M."/>
            <person name="Brown M.V."/>
            <person name="Kunkel D.D."/>
            <person name="Foster J.S."/>
            <person name="Shick H."/>
            <person name="Christensen S."/>
            <person name="Hou S."/>
            <person name="Wan X."/>
            <person name="Donachie S.P."/>
        </authorList>
    </citation>
    <scope>NUCLEOTIDE SEQUENCE [LARGE SCALE GENOMIC DNA]</scope>
    <source>
        <strain evidence="5">JS</strain>
    </source>
</reference>
<dbReference type="OrthoDB" id="9792957at2"/>
<feature type="signal peptide" evidence="2">
    <location>
        <begin position="1"/>
        <end position="21"/>
    </location>
</feature>
<dbReference type="InterPro" id="IPR024134">
    <property type="entry name" value="SOD_Cu/Zn_/chaperone"/>
</dbReference>
<evidence type="ECO:0000256" key="1">
    <source>
        <dbReference type="ARBA" id="ARBA00010457"/>
    </source>
</evidence>
<dbReference type="Proteomes" id="UP000017396">
    <property type="component" value="Chromosome"/>
</dbReference>
<dbReference type="Pfam" id="PF00080">
    <property type="entry name" value="Sod_Cu"/>
    <property type="match status" value="1"/>
</dbReference>
<dbReference type="EMBL" id="CP003587">
    <property type="protein sequence ID" value="AGY59625.1"/>
    <property type="molecule type" value="Genomic_DNA"/>
</dbReference>
<dbReference type="PATRIC" id="fig|1183438.3.peg.3317"/>
<accession>U5QPK5</accession>